<dbReference type="SUPFAM" id="SSF54427">
    <property type="entry name" value="NTF2-like"/>
    <property type="match status" value="1"/>
</dbReference>
<reference evidence="3 4" key="1">
    <citation type="submission" date="2020-08" db="EMBL/GenBank/DDBJ databases">
        <title>Exploring microbial biodiversity for novel pathways involved in the catabolism of aromatic compounds derived from lignin.</title>
        <authorList>
            <person name="Elkins J."/>
        </authorList>
    </citation>
    <scope>NUCLEOTIDE SEQUENCE [LARGE SCALE GENOMIC DNA]</scope>
    <source>
        <strain evidence="3 4">B1D3A</strain>
    </source>
</reference>
<evidence type="ECO:0000256" key="1">
    <source>
        <dbReference type="ARBA" id="ARBA00009570"/>
    </source>
</evidence>
<protein>
    <submittedName>
        <fullName evidence="3">3-phenylpropionate/cinnamic acid dioxygenase small subunit</fullName>
    </submittedName>
</protein>
<dbReference type="Gene3D" id="3.10.450.50">
    <property type="match status" value="1"/>
</dbReference>
<dbReference type="InterPro" id="IPR032710">
    <property type="entry name" value="NTF2-like_dom_sf"/>
</dbReference>
<dbReference type="RefSeq" id="WP_184152427.1">
    <property type="nucleotide sequence ID" value="NZ_JACHKA010000001.1"/>
</dbReference>
<accession>A0ABR6NGG9</accession>
<dbReference type="GO" id="GO:0051213">
    <property type="term" value="F:dioxygenase activity"/>
    <property type="evidence" value="ECO:0007669"/>
    <property type="project" value="UniProtKB-KW"/>
</dbReference>
<evidence type="ECO:0000256" key="2">
    <source>
        <dbReference type="ARBA" id="ARBA00023002"/>
    </source>
</evidence>
<evidence type="ECO:0000313" key="4">
    <source>
        <dbReference type="Proteomes" id="UP001138540"/>
    </source>
</evidence>
<dbReference type="Pfam" id="PF00866">
    <property type="entry name" value="Ring_hydroxyl_B"/>
    <property type="match status" value="1"/>
</dbReference>
<dbReference type="Proteomes" id="UP001138540">
    <property type="component" value="Unassembled WGS sequence"/>
</dbReference>
<keyword evidence="3" id="KW-0223">Dioxygenase</keyword>
<comment type="caution">
    <text evidence="3">The sequence shown here is derived from an EMBL/GenBank/DDBJ whole genome shotgun (WGS) entry which is preliminary data.</text>
</comment>
<dbReference type="CDD" id="cd00667">
    <property type="entry name" value="ring_hydroxylating_dioxygenases_beta"/>
    <property type="match status" value="1"/>
</dbReference>
<organism evidence="3 4">
    <name type="scientific">Sphingobium lignivorans</name>
    <dbReference type="NCBI Taxonomy" id="2735886"/>
    <lineage>
        <taxon>Bacteria</taxon>
        <taxon>Pseudomonadati</taxon>
        <taxon>Pseudomonadota</taxon>
        <taxon>Alphaproteobacteria</taxon>
        <taxon>Sphingomonadales</taxon>
        <taxon>Sphingomonadaceae</taxon>
        <taxon>Sphingobium</taxon>
    </lineage>
</organism>
<keyword evidence="2" id="KW-0560">Oxidoreductase</keyword>
<keyword evidence="4" id="KW-1185">Reference proteome</keyword>
<comment type="similarity">
    <text evidence="1">Belongs to the bacterial ring-hydroxylating dioxygenase beta subunit family.</text>
</comment>
<dbReference type="EMBL" id="JACHKA010000001">
    <property type="protein sequence ID" value="MBB5985732.1"/>
    <property type="molecule type" value="Genomic_DNA"/>
</dbReference>
<proteinExistence type="inferred from homology"/>
<sequence>MSTIIERAMTRSDAEDLLYREARLLDERRFDDWLAMYHDDVVFWMPAWRDETTLTTDPDSELSLIYYEGKQNLADRVWRLGSGLSNASVIPARVSHLVGNVIVDSCTGEEAVVLAAFTAHHHDPRSDRTHVFFGHYRHVFRRSGDEWLIAAKTINLMNDCIPTVADLYML</sequence>
<dbReference type="PANTHER" id="PTHR41534">
    <property type="entry name" value="BLR3401 PROTEIN"/>
    <property type="match status" value="1"/>
</dbReference>
<dbReference type="InterPro" id="IPR000391">
    <property type="entry name" value="Rng_hydr_dOase-bsu"/>
</dbReference>
<evidence type="ECO:0000313" key="3">
    <source>
        <dbReference type="EMBL" id="MBB5985732.1"/>
    </source>
</evidence>
<gene>
    <name evidence="3" type="ORF">HNP60_001706</name>
</gene>
<dbReference type="PANTHER" id="PTHR41534:SF2">
    <property type="entry name" value="3-PHENYLPROPIONATE_CINNAMIC ACID DIOXYGENASE SUBUNIT BETA"/>
    <property type="match status" value="1"/>
</dbReference>
<name>A0ABR6NGG9_9SPHN</name>